<feature type="binding site" evidence="16">
    <location>
        <position position="557"/>
    </location>
    <ligand>
        <name>substrate</name>
    </ligand>
</feature>
<keyword evidence="24" id="KW-1185">Reference proteome</keyword>
<dbReference type="Pfam" id="PF02878">
    <property type="entry name" value="PGM_PMM_I"/>
    <property type="match status" value="2"/>
</dbReference>
<gene>
    <name evidence="23" type="ORF">PACLA_8A048550</name>
</gene>
<dbReference type="InterPro" id="IPR016066">
    <property type="entry name" value="A-D-PHexomutase_CS"/>
</dbReference>
<dbReference type="GO" id="GO:0006048">
    <property type="term" value="P:UDP-N-acetylglucosamine biosynthetic process"/>
    <property type="evidence" value="ECO:0007669"/>
    <property type="project" value="UniProtKB-UniRule"/>
</dbReference>
<accession>A0A6S7G7C4</accession>
<evidence type="ECO:0000256" key="8">
    <source>
        <dbReference type="ARBA" id="ARBA00023235"/>
    </source>
</evidence>
<evidence type="ECO:0000256" key="1">
    <source>
        <dbReference type="ARBA" id="ARBA00000558"/>
    </source>
</evidence>
<feature type="binding site" evidence="17">
    <location>
        <position position="324"/>
    </location>
    <ligand>
        <name>Mg(2+)</name>
        <dbReference type="ChEBI" id="CHEBI:18420"/>
    </ligand>
</feature>
<evidence type="ECO:0000259" key="21">
    <source>
        <dbReference type="Pfam" id="PF21404"/>
    </source>
</evidence>
<evidence type="ECO:0000256" key="15">
    <source>
        <dbReference type="PIRSR" id="PIRSR016408-1"/>
    </source>
</evidence>
<keyword evidence="7 14" id="KW-0460">Magnesium</keyword>
<dbReference type="Pfam" id="PF21405">
    <property type="entry name" value="AMG1_II"/>
    <property type="match status" value="1"/>
</dbReference>
<dbReference type="FunFam" id="3.40.120.10:FF:000023">
    <property type="entry name" value="Phosphoacetylglucosamine mutase"/>
    <property type="match status" value="1"/>
</dbReference>
<feature type="domain" description="Phosphoacetylglucosamine mutase AMG1" evidence="22">
    <location>
        <begin position="244"/>
        <end position="331"/>
    </location>
</feature>
<dbReference type="SUPFAM" id="SSF55957">
    <property type="entry name" value="Phosphoglucomutase, C-terminal domain"/>
    <property type="match status" value="1"/>
</dbReference>
<dbReference type="InterPro" id="IPR049023">
    <property type="entry name" value="AMG1_II"/>
</dbReference>
<evidence type="ECO:0000256" key="9">
    <source>
        <dbReference type="ARBA" id="ARBA00023277"/>
    </source>
</evidence>
<proteinExistence type="inferred from homology"/>
<dbReference type="PIRSF" id="PIRSF016408">
    <property type="entry name" value="PAGM"/>
    <property type="match status" value="1"/>
</dbReference>
<dbReference type="GO" id="GO:0005975">
    <property type="term" value="P:carbohydrate metabolic process"/>
    <property type="evidence" value="ECO:0007669"/>
    <property type="project" value="InterPro"/>
</dbReference>
<dbReference type="EMBL" id="CACRXK020000719">
    <property type="protein sequence ID" value="CAB3984306.1"/>
    <property type="molecule type" value="Genomic_DNA"/>
</dbReference>
<comment type="caution">
    <text evidence="23">The sequence shown here is derived from an EMBL/GenBank/DDBJ whole genome shotgun (WGS) entry which is preliminary data.</text>
</comment>
<dbReference type="FunFam" id="3.30.310.50:FF:000003">
    <property type="entry name" value="Phosphoacetylglucosamine mutase"/>
    <property type="match status" value="1"/>
</dbReference>
<evidence type="ECO:0000256" key="3">
    <source>
        <dbReference type="ARBA" id="ARBA00010231"/>
    </source>
</evidence>
<dbReference type="EC" id="5.4.2.3" evidence="4 14"/>
<evidence type="ECO:0000256" key="12">
    <source>
        <dbReference type="ARBA" id="ARBA00032065"/>
    </source>
</evidence>
<comment type="catalytic activity">
    <reaction evidence="1 14">
        <text>N-acetyl-alpha-D-glucosamine 1-phosphate = N-acetyl-D-glucosamine 6-phosphate</text>
        <dbReference type="Rhea" id="RHEA:23804"/>
        <dbReference type="ChEBI" id="CHEBI:57513"/>
        <dbReference type="ChEBI" id="CHEBI:57776"/>
        <dbReference type="EC" id="5.4.2.3"/>
    </reaction>
</comment>
<dbReference type="InterPro" id="IPR016055">
    <property type="entry name" value="A-D-PHexomutase_a/b/a-I/II/III"/>
</dbReference>
<evidence type="ECO:0000256" key="5">
    <source>
        <dbReference type="ARBA" id="ARBA00022553"/>
    </source>
</evidence>
<feature type="domain" description="Alpha-D-phosphohexomutase C-terminal" evidence="19">
    <location>
        <begin position="526"/>
        <end position="576"/>
    </location>
</feature>
<dbReference type="Pfam" id="PF21404">
    <property type="entry name" value="AMG1_III"/>
    <property type="match status" value="1"/>
</dbReference>
<evidence type="ECO:0000256" key="13">
    <source>
        <dbReference type="ARBA" id="ARBA00059527"/>
    </source>
</evidence>
<evidence type="ECO:0000256" key="14">
    <source>
        <dbReference type="PIRNR" id="PIRNR016408"/>
    </source>
</evidence>
<dbReference type="CDD" id="cd03086">
    <property type="entry name" value="PGM3"/>
    <property type="match status" value="1"/>
</dbReference>
<dbReference type="InterPro" id="IPR016657">
    <property type="entry name" value="PAGM"/>
</dbReference>
<evidence type="ECO:0000313" key="23">
    <source>
        <dbReference type="EMBL" id="CAB3984306.1"/>
    </source>
</evidence>
<dbReference type="AlphaFoldDB" id="A0A6S7G7C4"/>
<feature type="binding site" evidence="16">
    <location>
        <begin position="420"/>
        <end position="422"/>
    </location>
    <ligand>
        <name>substrate</name>
    </ligand>
</feature>
<evidence type="ECO:0000313" key="24">
    <source>
        <dbReference type="Proteomes" id="UP001152795"/>
    </source>
</evidence>
<dbReference type="InterPro" id="IPR049022">
    <property type="entry name" value="AMG1_III"/>
</dbReference>
<feature type="binding site" evidence="17">
    <location>
        <position position="328"/>
    </location>
    <ligand>
        <name>Mg(2+)</name>
        <dbReference type="ChEBI" id="CHEBI:18420"/>
    </ligand>
</feature>
<dbReference type="UniPathway" id="UPA00113">
    <property type="reaction ID" value="UER00530"/>
</dbReference>
<evidence type="ECO:0000256" key="2">
    <source>
        <dbReference type="ARBA" id="ARBA00004865"/>
    </source>
</evidence>
<keyword evidence="8 14" id="KW-0413">Isomerase</keyword>
<dbReference type="PANTHER" id="PTHR45955">
    <property type="entry name" value="PHOSPHOACETYLGLUCOSAMINE MUTASE"/>
    <property type="match status" value="1"/>
</dbReference>
<evidence type="ECO:0000259" key="19">
    <source>
        <dbReference type="Pfam" id="PF00408"/>
    </source>
</evidence>
<dbReference type="GO" id="GO:0071555">
    <property type="term" value="P:cell wall organization"/>
    <property type="evidence" value="ECO:0007669"/>
    <property type="project" value="UniProtKB-KW"/>
</dbReference>
<evidence type="ECO:0000256" key="7">
    <source>
        <dbReference type="ARBA" id="ARBA00022842"/>
    </source>
</evidence>
<evidence type="ECO:0000256" key="4">
    <source>
        <dbReference type="ARBA" id="ARBA00012731"/>
    </source>
</evidence>
<reference evidence="23" key="1">
    <citation type="submission" date="2020-04" db="EMBL/GenBank/DDBJ databases">
        <authorList>
            <person name="Alioto T."/>
            <person name="Alioto T."/>
            <person name="Gomez Garrido J."/>
        </authorList>
    </citation>
    <scope>NUCLEOTIDE SEQUENCE</scope>
    <source>
        <strain evidence="23">A484AB</strain>
    </source>
</reference>
<comment type="similarity">
    <text evidence="3 14">Belongs to the phosphohexose mutase family.</text>
</comment>
<dbReference type="Proteomes" id="UP001152795">
    <property type="component" value="Unassembled WGS sequence"/>
</dbReference>
<organism evidence="23 24">
    <name type="scientific">Paramuricea clavata</name>
    <name type="common">Red gorgonian</name>
    <name type="synonym">Violescent sea-whip</name>
    <dbReference type="NCBI Taxonomy" id="317549"/>
    <lineage>
        <taxon>Eukaryota</taxon>
        <taxon>Metazoa</taxon>
        <taxon>Cnidaria</taxon>
        <taxon>Anthozoa</taxon>
        <taxon>Octocorallia</taxon>
        <taxon>Malacalcyonacea</taxon>
        <taxon>Plexauridae</taxon>
        <taxon>Paramuricea</taxon>
    </lineage>
</organism>
<feature type="binding site" evidence="16">
    <location>
        <begin position="548"/>
        <end position="552"/>
    </location>
    <ligand>
        <name>substrate</name>
    </ligand>
</feature>
<comment type="function">
    <text evidence="14">Catalyzes the conversion of GlcNAc-6-P into GlcNAc-1-P during the synthesis of uridine diphosphate/UDP-GlcNAc, a sugar nucleotide critical to multiple glycosylation pathways including protein N- and O-glycosylation.</text>
</comment>
<dbReference type="OrthoDB" id="1928at2759"/>
<dbReference type="GO" id="GO:0004610">
    <property type="term" value="F:phosphoacetylglucosamine mutase activity"/>
    <property type="evidence" value="ECO:0007669"/>
    <property type="project" value="UniProtKB-UniRule"/>
</dbReference>
<dbReference type="FunFam" id="3.40.120.10:FF:000013">
    <property type="entry name" value="Phosphoacetylglucosamine mutase"/>
    <property type="match status" value="1"/>
</dbReference>
<dbReference type="Pfam" id="PF00408">
    <property type="entry name" value="PGM_PMM_IV"/>
    <property type="match status" value="1"/>
</dbReference>
<name>A0A6S7G7C4_PARCT</name>
<dbReference type="SUPFAM" id="SSF53738">
    <property type="entry name" value="Phosphoglucomutase, first 3 domains"/>
    <property type="match status" value="3"/>
</dbReference>
<feature type="active site" description="Phosphoserine intermediate" evidence="15">
    <location>
        <position position="117"/>
    </location>
</feature>
<feature type="binding site" description="via phosphate group" evidence="17">
    <location>
        <position position="117"/>
    </location>
    <ligand>
        <name>Mg(2+)</name>
        <dbReference type="ChEBI" id="CHEBI:18420"/>
    </ligand>
</feature>
<protein>
    <recommendedName>
        <fullName evidence="4 14">Phosphoacetylglucosamine mutase</fullName>
        <shortName evidence="14">PAGM</shortName>
        <ecNumber evidence="4 14">5.4.2.3</ecNumber>
    </recommendedName>
    <alternativeName>
        <fullName evidence="12 14">Acetylglucosamine phosphomutase</fullName>
    </alternativeName>
    <alternativeName>
        <fullName evidence="11 14">N-acetylglucosamine-phosphate mutase</fullName>
    </alternativeName>
</protein>
<feature type="domain" description="Alpha-D-phosphohexomutase alpha/beta/alpha" evidence="20">
    <location>
        <begin position="110"/>
        <end position="146"/>
    </location>
</feature>
<feature type="compositionally biased region" description="Basic and acidic residues" evidence="18">
    <location>
        <begin position="7"/>
        <end position="17"/>
    </location>
</feature>
<evidence type="ECO:0000256" key="6">
    <source>
        <dbReference type="ARBA" id="ARBA00022723"/>
    </source>
</evidence>
<evidence type="ECO:0000256" key="11">
    <source>
        <dbReference type="ARBA" id="ARBA00031926"/>
    </source>
</evidence>
<keyword evidence="10" id="KW-0961">Cell wall biogenesis/degradation</keyword>
<feature type="binding site" evidence="17">
    <location>
        <position position="326"/>
    </location>
    <ligand>
        <name>Mg(2+)</name>
        <dbReference type="ChEBI" id="CHEBI:18420"/>
    </ligand>
</feature>
<dbReference type="InterPro" id="IPR005844">
    <property type="entry name" value="A-D-PHexomutase_a/b/a-I"/>
</dbReference>
<evidence type="ECO:0000256" key="18">
    <source>
        <dbReference type="SAM" id="MobiDB-lite"/>
    </source>
</evidence>
<comment type="cofactor">
    <cofactor evidence="14 17">
        <name>Mg(2+)</name>
        <dbReference type="ChEBI" id="CHEBI:18420"/>
    </cofactor>
    <text evidence="14 17">Binds 1 Mg(2+) ion per subunit.</text>
</comment>
<dbReference type="Gene3D" id="3.40.120.10">
    <property type="entry name" value="Alpha-D-Glucose-1,6-Bisphosphate, subunit A, domain 3"/>
    <property type="match status" value="2"/>
</dbReference>
<comment type="pathway">
    <text evidence="2 14">Nucleotide-sugar biosynthesis; UDP-N-acetyl-alpha-D-glucosamine biosynthesis; N-acetyl-alpha-D-glucosamine 1-phosphate from alpha-D-glucosamine 6-phosphate (route I): step 2/2.</text>
</comment>
<dbReference type="PANTHER" id="PTHR45955:SF1">
    <property type="entry name" value="PHOSPHOACETYLGLUCOSAMINE MUTASE"/>
    <property type="match status" value="1"/>
</dbReference>
<sequence>MATLEENYDRKDNRENKNPGGGEYYYFGKTGGEEGVQIPNRATQAKMAENLSQKLFQNVSEKSSKYPKPEVKFTYGTAGFRLKAELLPSVMYRMGLLAVLRSRACGSKTIGLMITASHNPVQDNGVKLIDPMGEMLEADWEKYATELANSDEVGKCLKDLTEQVKLKSAEWNVVGNVVVARDTRPSGSELAQAALDGAEAFGGKFNDLGILTTPQLHFIVRCINDPKYGTASEEGYYKKISSAFVKLTKSVALSPVNVDGANGVGAPKMSELAKHLKNVLPVSVFNDGSTGKLNENCGADFVKVGQRGPEGVEITVGGRYVSVDGDADRIVYFYHDNSGGFHLLDGDKISTLIASYLKEKLEESCLNLDHGLGVVQTAYANGSSTAYLEDILNVPVACVKTGVKHLHKKAHDFDIGVYFEANGHGTVLFSVEFKSKLEKAKQGPDLGPKKKAALEELESSMNIINETVGDAMSDMLIVEAILSKKEWDLPTWDKCYQDLPNRQRKVQVKDRTVIVTTDAETKTTSPQGLQGEIDTLVAKVKKGRSFVRPSGTEDVVRVYAEAETREDADSLALAVAGKVFDLAGGVGTRPT</sequence>
<comment type="function">
    <text evidence="13">Catalyzes the conversion of GlcNAc-6-P into GlcNAc-1-P during the synthesis of uridine diphosphate/UDP-GlcNAc, which is a biosynthetic precursor of chitin and also supplies the amino sugars for N-linked oligosaccharides of glycoproteins.</text>
</comment>
<evidence type="ECO:0000256" key="17">
    <source>
        <dbReference type="PIRSR" id="PIRSR016408-3"/>
    </source>
</evidence>
<dbReference type="InterPro" id="IPR036900">
    <property type="entry name" value="A-D-PHexomutase_C_sf"/>
</dbReference>
<evidence type="ECO:0000259" key="20">
    <source>
        <dbReference type="Pfam" id="PF02878"/>
    </source>
</evidence>
<dbReference type="PROSITE" id="PS00710">
    <property type="entry name" value="PGM_PMM"/>
    <property type="match status" value="1"/>
</dbReference>
<dbReference type="Gene3D" id="3.30.310.50">
    <property type="entry name" value="Alpha-D-phosphohexomutase, C-terminal domain"/>
    <property type="match status" value="1"/>
</dbReference>
<evidence type="ECO:0000259" key="22">
    <source>
        <dbReference type="Pfam" id="PF21405"/>
    </source>
</evidence>
<feature type="domain" description="Phosphoacetylglucosamine mutase AMG1" evidence="21">
    <location>
        <begin position="345"/>
        <end position="487"/>
    </location>
</feature>
<feature type="domain" description="Alpha-D-phosphohexomutase alpha/beta/alpha" evidence="20">
    <location>
        <begin position="174"/>
        <end position="222"/>
    </location>
</feature>
<dbReference type="GO" id="GO:0000287">
    <property type="term" value="F:magnesium ion binding"/>
    <property type="evidence" value="ECO:0007669"/>
    <property type="project" value="InterPro"/>
</dbReference>
<dbReference type="InterPro" id="IPR005843">
    <property type="entry name" value="A-D-PHexomutase_C"/>
</dbReference>
<keyword evidence="6 14" id="KW-0479">Metal-binding</keyword>
<keyword evidence="9" id="KW-0119">Carbohydrate metabolism</keyword>
<evidence type="ECO:0000256" key="16">
    <source>
        <dbReference type="PIRSR" id="PIRSR016408-2"/>
    </source>
</evidence>
<evidence type="ECO:0000256" key="10">
    <source>
        <dbReference type="ARBA" id="ARBA00023316"/>
    </source>
</evidence>
<feature type="region of interest" description="Disordered" evidence="18">
    <location>
        <begin position="1"/>
        <end position="24"/>
    </location>
</feature>
<keyword evidence="5" id="KW-0597">Phosphoprotein</keyword>